<comment type="caution">
    <text evidence="1">The sequence shown here is derived from an EMBL/GenBank/DDBJ whole genome shotgun (WGS) entry which is preliminary data.</text>
</comment>
<sequence length="175" mass="19211">MKASKSLGLNPPEDRKKRISDIAKDVDNINPIEPSVLSFSTASKIFLVASARLVMVSKSTAMTKICFLLLNDGNLPELLFWSTAFRVSFTTPLDHAKASFSILLFLSVAFPSESRELSFPLPPIFSPSNENFKFKDKSCISLKESPGESVSEVSDPSSFFCHCGCLGLQLAILDR</sequence>
<accession>A0A9Q0Q4Z2</accession>
<dbReference type="OrthoDB" id="674531at2759"/>
<reference evidence="1" key="1">
    <citation type="submission" date="2022-11" db="EMBL/GenBank/DDBJ databases">
        <authorList>
            <person name="Hyden B.L."/>
            <person name="Feng K."/>
            <person name="Yates T."/>
            <person name="Jawdy S."/>
            <person name="Smart L.B."/>
            <person name="Muchero W."/>
        </authorList>
    </citation>
    <scope>NUCLEOTIDE SEQUENCE</scope>
    <source>
        <tissue evidence="1">Shoot tip</tissue>
    </source>
</reference>
<name>A0A9Q0Q4Z2_SALPP</name>
<evidence type="ECO:0000313" key="1">
    <source>
        <dbReference type="EMBL" id="KAJ6699839.1"/>
    </source>
</evidence>
<dbReference type="AlphaFoldDB" id="A0A9Q0Q4Z2"/>
<reference evidence="1" key="2">
    <citation type="journal article" date="2023" name="Int. J. Mol. Sci.">
        <title>De Novo Assembly and Annotation of 11 Diverse Shrub Willow (Salix) Genomes Reveals Novel Gene Organization in Sex-Linked Regions.</title>
        <authorList>
            <person name="Hyden B."/>
            <person name="Feng K."/>
            <person name="Yates T.B."/>
            <person name="Jawdy S."/>
            <person name="Cereghino C."/>
            <person name="Smart L.B."/>
            <person name="Muchero W."/>
        </authorList>
    </citation>
    <scope>NUCLEOTIDE SEQUENCE</scope>
    <source>
        <tissue evidence="1">Shoot tip</tissue>
    </source>
</reference>
<keyword evidence="2" id="KW-1185">Reference proteome</keyword>
<dbReference type="Proteomes" id="UP001151532">
    <property type="component" value="Chromosome 6"/>
</dbReference>
<protein>
    <submittedName>
        <fullName evidence="1">Uncharacterized protein</fullName>
    </submittedName>
</protein>
<dbReference type="EMBL" id="JAPFFK010000017">
    <property type="protein sequence ID" value="KAJ6699839.1"/>
    <property type="molecule type" value="Genomic_DNA"/>
</dbReference>
<proteinExistence type="predicted"/>
<gene>
    <name evidence="1" type="ORF">OIU79_012977</name>
</gene>
<organism evidence="1 2">
    <name type="scientific">Salix purpurea</name>
    <name type="common">Purple osier willow</name>
    <dbReference type="NCBI Taxonomy" id="77065"/>
    <lineage>
        <taxon>Eukaryota</taxon>
        <taxon>Viridiplantae</taxon>
        <taxon>Streptophyta</taxon>
        <taxon>Embryophyta</taxon>
        <taxon>Tracheophyta</taxon>
        <taxon>Spermatophyta</taxon>
        <taxon>Magnoliopsida</taxon>
        <taxon>eudicotyledons</taxon>
        <taxon>Gunneridae</taxon>
        <taxon>Pentapetalae</taxon>
        <taxon>rosids</taxon>
        <taxon>fabids</taxon>
        <taxon>Malpighiales</taxon>
        <taxon>Salicaceae</taxon>
        <taxon>Saliceae</taxon>
        <taxon>Salix</taxon>
    </lineage>
</organism>
<evidence type="ECO:0000313" key="2">
    <source>
        <dbReference type="Proteomes" id="UP001151532"/>
    </source>
</evidence>